<evidence type="ECO:0000313" key="2">
    <source>
        <dbReference type="EMBL" id="OGC32758.1"/>
    </source>
</evidence>
<organism evidence="2 3">
    <name type="scientific">candidate division WOR-1 bacterium RIFOXYC2_FULL_41_25</name>
    <dbReference type="NCBI Taxonomy" id="1802586"/>
    <lineage>
        <taxon>Bacteria</taxon>
        <taxon>Bacillati</taxon>
        <taxon>Saganbacteria</taxon>
    </lineage>
</organism>
<dbReference type="SUPFAM" id="SSF46785">
    <property type="entry name" value="Winged helix' DNA-binding domain"/>
    <property type="match status" value="1"/>
</dbReference>
<dbReference type="PROSITE" id="PS50987">
    <property type="entry name" value="HTH_ARSR_2"/>
    <property type="match status" value="1"/>
</dbReference>
<dbReference type="InterPro" id="IPR041633">
    <property type="entry name" value="Polbeta"/>
</dbReference>
<dbReference type="CDD" id="cd05403">
    <property type="entry name" value="NT_KNTase_like"/>
    <property type="match status" value="1"/>
</dbReference>
<dbReference type="SMART" id="SM00418">
    <property type="entry name" value="HTH_ARSR"/>
    <property type="match status" value="1"/>
</dbReference>
<dbReference type="AlphaFoldDB" id="A0A1F4TJ55"/>
<dbReference type="CDD" id="cd00090">
    <property type="entry name" value="HTH_ARSR"/>
    <property type="match status" value="1"/>
</dbReference>
<dbReference type="InterPro" id="IPR011991">
    <property type="entry name" value="ArsR-like_HTH"/>
</dbReference>
<protein>
    <recommendedName>
        <fullName evidence="1">HTH arsR-type domain-containing protein</fullName>
    </recommendedName>
</protein>
<gene>
    <name evidence="2" type="ORF">A2462_03895</name>
</gene>
<dbReference type="PANTHER" id="PTHR33933">
    <property type="entry name" value="NUCLEOTIDYLTRANSFERASE"/>
    <property type="match status" value="1"/>
</dbReference>
<proteinExistence type="predicted"/>
<feature type="domain" description="HTH arsR-type" evidence="1">
    <location>
        <begin position="1"/>
        <end position="92"/>
    </location>
</feature>
<reference evidence="2 3" key="1">
    <citation type="journal article" date="2016" name="Nat. Commun.">
        <title>Thousands of microbial genomes shed light on interconnected biogeochemical processes in an aquifer system.</title>
        <authorList>
            <person name="Anantharaman K."/>
            <person name="Brown C.T."/>
            <person name="Hug L.A."/>
            <person name="Sharon I."/>
            <person name="Castelle C.J."/>
            <person name="Probst A.J."/>
            <person name="Thomas B.C."/>
            <person name="Singh A."/>
            <person name="Wilkins M.J."/>
            <person name="Karaoz U."/>
            <person name="Brodie E.L."/>
            <person name="Williams K.H."/>
            <person name="Hubbard S.S."/>
            <person name="Banfield J.F."/>
        </authorList>
    </citation>
    <scope>NUCLEOTIDE SEQUENCE [LARGE SCALE GENOMIC DNA]</scope>
</reference>
<dbReference type="EMBL" id="MEUI01000046">
    <property type="protein sequence ID" value="OGC32758.1"/>
    <property type="molecule type" value="Genomic_DNA"/>
</dbReference>
<dbReference type="SUPFAM" id="SSF81301">
    <property type="entry name" value="Nucleotidyltransferase"/>
    <property type="match status" value="1"/>
</dbReference>
<sequence>MKYHKTWDEILGQGSKVKILRVLASEPVELTGREIARLAKQSQRNIHASLYSLFKAGIVLMRRSGKSKLYQLNSDSVLVKQALLPLFRLEKNLLGEIADKIGKRVKNILSIILFGSVAEGKEKGDSDLDILIVMSLRASLPESEKVLDQLNFEISKGFGNGLSPVLLKVNDFKRRYKAKDELIRKIADHGRLLYGKTPLELIYD</sequence>
<dbReference type="Gene3D" id="3.30.460.10">
    <property type="entry name" value="Beta Polymerase, domain 2"/>
    <property type="match status" value="1"/>
</dbReference>
<dbReference type="InterPro" id="IPR036390">
    <property type="entry name" value="WH_DNA-bd_sf"/>
</dbReference>
<dbReference type="Proteomes" id="UP000177309">
    <property type="component" value="Unassembled WGS sequence"/>
</dbReference>
<comment type="caution">
    <text evidence="2">The sequence shown here is derived from an EMBL/GenBank/DDBJ whole genome shotgun (WGS) entry which is preliminary data.</text>
</comment>
<name>A0A1F4TJ55_UNCSA</name>
<dbReference type="Gene3D" id="1.10.10.10">
    <property type="entry name" value="Winged helix-like DNA-binding domain superfamily/Winged helix DNA-binding domain"/>
    <property type="match status" value="1"/>
</dbReference>
<dbReference type="Pfam" id="PF18765">
    <property type="entry name" value="Polbeta"/>
    <property type="match status" value="1"/>
</dbReference>
<dbReference type="InterPro" id="IPR036388">
    <property type="entry name" value="WH-like_DNA-bd_sf"/>
</dbReference>
<dbReference type="InterPro" id="IPR052548">
    <property type="entry name" value="Type_VII_TA_antitoxin"/>
</dbReference>
<evidence type="ECO:0000259" key="1">
    <source>
        <dbReference type="PROSITE" id="PS50987"/>
    </source>
</evidence>
<accession>A0A1F4TJ55</accession>
<evidence type="ECO:0000313" key="3">
    <source>
        <dbReference type="Proteomes" id="UP000177309"/>
    </source>
</evidence>
<dbReference type="InterPro" id="IPR043519">
    <property type="entry name" value="NT_sf"/>
</dbReference>
<dbReference type="PANTHER" id="PTHR33933:SF1">
    <property type="entry name" value="PROTEIN ADENYLYLTRANSFERASE MNTA-RELATED"/>
    <property type="match status" value="1"/>
</dbReference>
<dbReference type="InterPro" id="IPR001845">
    <property type="entry name" value="HTH_ArsR_DNA-bd_dom"/>
</dbReference>
<dbReference type="GO" id="GO:0003700">
    <property type="term" value="F:DNA-binding transcription factor activity"/>
    <property type="evidence" value="ECO:0007669"/>
    <property type="project" value="InterPro"/>
</dbReference>